<keyword evidence="7 11" id="KW-0808">Transferase</keyword>
<evidence type="ECO:0000256" key="2">
    <source>
        <dbReference type="ARBA" id="ARBA00004496"/>
    </source>
</evidence>
<dbReference type="GO" id="GO:0006098">
    <property type="term" value="P:pentose-phosphate shunt"/>
    <property type="evidence" value="ECO:0007669"/>
    <property type="project" value="UniProtKB-UniRule"/>
</dbReference>
<proteinExistence type="inferred from homology"/>
<dbReference type="PROSITE" id="PS01054">
    <property type="entry name" value="TRANSALDOLASE_1"/>
    <property type="match status" value="1"/>
</dbReference>
<accession>A0A520X837</accession>
<name>A0A520X837_9DELT</name>
<dbReference type="NCBIfam" id="NF002881">
    <property type="entry name" value="PRK03343.1"/>
    <property type="match status" value="1"/>
</dbReference>
<evidence type="ECO:0000256" key="4">
    <source>
        <dbReference type="ARBA" id="ARBA00008426"/>
    </source>
</evidence>
<evidence type="ECO:0000256" key="11">
    <source>
        <dbReference type="HAMAP-Rule" id="MF_00493"/>
    </source>
</evidence>
<dbReference type="InterPro" id="IPR015940">
    <property type="entry name" value="UBA"/>
</dbReference>
<dbReference type="AlphaFoldDB" id="A0A520X837"/>
<feature type="active site" description="Schiff-base intermediate with substrate" evidence="11">
    <location>
        <position position="149"/>
    </location>
</feature>
<dbReference type="InterPro" id="IPR004732">
    <property type="entry name" value="Transaldolase_2"/>
</dbReference>
<comment type="pathway">
    <text evidence="3 11">Carbohydrate degradation; pentose phosphate pathway; D-glyceraldehyde 3-phosphate and beta-D-fructose 6-phosphate from D-ribose 5-phosphate and D-xylulose 5-phosphate (non-oxidative stage): step 2/3.</text>
</comment>
<dbReference type="EC" id="2.2.1.2" evidence="5 11"/>
<comment type="subcellular location">
    <subcellularLocation>
        <location evidence="2 11">Cytoplasm</location>
    </subcellularLocation>
</comment>
<evidence type="ECO:0000259" key="12">
    <source>
        <dbReference type="PROSITE" id="PS50030"/>
    </source>
</evidence>
<evidence type="ECO:0000256" key="6">
    <source>
        <dbReference type="ARBA" id="ARBA00022490"/>
    </source>
</evidence>
<evidence type="ECO:0000256" key="10">
    <source>
        <dbReference type="ARBA" id="ARBA00048810"/>
    </source>
</evidence>
<evidence type="ECO:0000313" key="14">
    <source>
        <dbReference type="Proteomes" id="UP000322454"/>
    </source>
</evidence>
<evidence type="ECO:0000256" key="3">
    <source>
        <dbReference type="ARBA" id="ARBA00004857"/>
    </source>
</evidence>
<comment type="similarity">
    <text evidence="4 11">Belongs to the transaldolase family. Type 2 subfamily.</text>
</comment>
<comment type="function">
    <text evidence="1 11">Transaldolase is important for the balance of metabolites in the pentose-phosphate pathway.</text>
</comment>
<reference evidence="13 14" key="1">
    <citation type="submission" date="2019-01" db="EMBL/GenBank/DDBJ databases">
        <title>Insights into ecological role of a new deltaproteobacterial order Candidatus Sinidesulfobacterales (Sva0485) by metagenomics and metatranscriptomics.</title>
        <authorList>
            <person name="Tan S."/>
            <person name="Liu J."/>
            <person name="Fang Y."/>
            <person name="Hedlund B."/>
            <person name="Lian Z.-H."/>
            <person name="Huang L.-Y."/>
            <person name="Li J.-T."/>
            <person name="Huang L.-N."/>
            <person name="Li W.-J."/>
            <person name="Jiang H.-C."/>
            <person name="Dong H.-L."/>
            <person name="Shu W.-S."/>
        </authorList>
    </citation>
    <scope>NUCLEOTIDE SEQUENCE [LARGE SCALE GENOMIC DNA]</scope>
    <source>
        <strain evidence="13">AP4</strain>
    </source>
</reference>
<organism evidence="13 14">
    <name type="scientific">Candidatus Acidulodesulfobacterium acidiphilum</name>
    <dbReference type="NCBI Taxonomy" id="2597224"/>
    <lineage>
        <taxon>Bacteria</taxon>
        <taxon>Deltaproteobacteria</taxon>
        <taxon>Candidatus Acidulodesulfobacterales</taxon>
        <taxon>Candidatus Acidulodesulfobacterium</taxon>
    </lineage>
</organism>
<keyword evidence="9 11" id="KW-0704">Schiff base</keyword>
<gene>
    <name evidence="11 13" type="primary">tal</name>
    <name evidence="13" type="ORF">EVJ48_09045</name>
</gene>
<dbReference type="PIRSF" id="PIRSF036915">
    <property type="entry name" value="Trnald_Bac_Plnt"/>
    <property type="match status" value="1"/>
</dbReference>
<comment type="catalytic activity">
    <reaction evidence="10 11">
        <text>D-sedoheptulose 7-phosphate + D-glyceraldehyde 3-phosphate = D-erythrose 4-phosphate + beta-D-fructose 6-phosphate</text>
        <dbReference type="Rhea" id="RHEA:17053"/>
        <dbReference type="ChEBI" id="CHEBI:16897"/>
        <dbReference type="ChEBI" id="CHEBI:57483"/>
        <dbReference type="ChEBI" id="CHEBI:57634"/>
        <dbReference type="ChEBI" id="CHEBI:59776"/>
        <dbReference type="EC" id="2.2.1.2"/>
    </reaction>
</comment>
<dbReference type="InterPro" id="IPR018225">
    <property type="entry name" value="Transaldolase_AS"/>
</dbReference>
<dbReference type="SUPFAM" id="SSF51569">
    <property type="entry name" value="Aldolase"/>
    <property type="match status" value="1"/>
</dbReference>
<dbReference type="EMBL" id="SHMQ01000038">
    <property type="protein sequence ID" value="RZV37363.1"/>
    <property type="molecule type" value="Genomic_DNA"/>
</dbReference>
<feature type="domain" description="UBA" evidence="12">
    <location>
        <begin position="335"/>
        <end position="378"/>
    </location>
</feature>
<dbReference type="PANTHER" id="PTHR10683:SF31">
    <property type="entry name" value="TRANSALDOLASE"/>
    <property type="match status" value="1"/>
</dbReference>
<dbReference type="InterPro" id="IPR013785">
    <property type="entry name" value="Aldolase_TIM"/>
</dbReference>
<dbReference type="HAMAP" id="MF_00493">
    <property type="entry name" value="Transaldolase_2"/>
    <property type="match status" value="1"/>
</dbReference>
<evidence type="ECO:0000256" key="1">
    <source>
        <dbReference type="ARBA" id="ARBA00003518"/>
    </source>
</evidence>
<dbReference type="GO" id="GO:0005975">
    <property type="term" value="P:carbohydrate metabolic process"/>
    <property type="evidence" value="ECO:0007669"/>
    <property type="project" value="InterPro"/>
</dbReference>
<evidence type="ECO:0000313" key="13">
    <source>
        <dbReference type="EMBL" id="RZV37363.1"/>
    </source>
</evidence>
<protein>
    <recommendedName>
        <fullName evidence="5 11">Transaldolase</fullName>
        <ecNumber evidence="5 11">2.2.1.2</ecNumber>
    </recommendedName>
</protein>
<dbReference type="Pfam" id="PF00923">
    <property type="entry name" value="TAL_FSA"/>
    <property type="match status" value="1"/>
</dbReference>
<dbReference type="PROSITE" id="PS50030">
    <property type="entry name" value="UBA"/>
    <property type="match status" value="1"/>
</dbReference>
<dbReference type="InterPro" id="IPR001585">
    <property type="entry name" value="TAL/FSA"/>
</dbReference>
<evidence type="ECO:0000256" key="9">
    <source>
        <dbReference type="ARBA" id="ARBA00023270"/>
    </source>
</evidence>
<keyword evidence="8 11" id="KW-0570">Pentose shunt</keyword>
<keyword evidence="6 11" id="KW-0963">Cytoplasm</keyword>
<dbReference type="NCBIfam" id="TIGR00876">
    <property type="entry name" value="tal_mycobact"/>
    <property type="match status" value="1"/>
</dbReference>
<evidence type="ECO:0000256" key="8">
    <source>
        <dbReference type="ARBA" id="ARBA00023126"/>
    </source>
</evidence>
<comment type="caution">
    <text evidence="13">The sequence shown here is derived from an EMBL/GenBank/DDBJ whole genome shotgun (WGS) entry which is preliminary data.</text>
</comment>
<evidence type="ECO:0000256" key="5">
    <source>
        <dbReference type="ARBA" id="ARBA00013151"/>
    </source>
</evidence>
<dbReference type="Gene3D" id="3.20.20.70">
    <property type="entry name" value="Aldolase class I"/>
    <property type="match status" value="1"/>
</dbReference>
<evidence type="ECO:0000256" key="7">
    <source>
        <dbReference type="ARBA" id="ARBA00022679"/>
    </source>
</evidence>
<dbReference type="GO" id="GO:0004801">
    <property type="term" value="F:transaldolase activity"/>
    <property type="evidence" value="ECO:0007669"/>
    <property type="project" value="UniProtKB-UniRule"/>
</dbReference>
<sequence length="385" mass="42178">MNVDLVVSKNDNFKKMLSYGQSPWLDNISRCMIDSGDLEKLVKNGVITGITSNPSIFEKSINSGKCGYPEKIKKLAADKLTPFEIYDTITREDIKSAAQILKPVYEKSGGKDGFVSIEVSPDIATDAKTSTEETLRIFSLINEKNILIKIPATKEGLEIIPALIAKGININVTLMFSLKHYIDVANAYIKGLKTAYANGYNLSGIHSVASIFISRVDTMVDKTINDLINVEAASNTAKKEKLAGLIGKAGVANSKIIFNKFNEIFNGGDFSALKSKGANPQRLLFASTSTKNPSYYDLKYVEPFIGKDTVNTLPDETIEHIADHGNIMPDTASLEFDESLKIVNELMELGIDLNKVGDKLQNDGVKSFEDAYEKLLQSIKNTAGI</sequence>
<dbReference type="CDD" id="cd00955">
    <property type="entry name" value="Transaldolase_like"/>
    <property type="match status" value="1"/>
</dbReference>
<dbReference type="GO" id="GO:0005737">
    <property type="term" value="C:cytoplasm"/>
    <property type="evidence" value="ECO:0007669"/>
    <property type="project" value="UniProtKB-SubCell"/>
</dbReference>
<dbReference type="Proteomes" id="UP000322454">
    <property type="component" value="Unassembled WGS sequence"/>
</dbReference>
<dbReference type="UniPathway" id="UPA00115">
    <property type="reaction ID" value="UER00414"/>
</dbReference>
<dbReference type="PANTHER" id="PTHR10683">
    <property type="entry name" value="TRANSALDOLASE"/>
    <property type="match status" value="1"/>
</dbReference>